<dbReference type="Pfam" id="PF01636">
    <property type="entry name" value="APH"/>
    <property type="match status" value="1"/>
</dbReference>
<protein>
    <submittedName>
        <fullName evidence="2">Ser/Thr protein kinase RdoA (MazF antagonist)</fullName>
    </submittedName>
</protein>
<dbReference type="EMBL" id="JADOTZ010000001">
    <property type="protein sequence ID" value="MBG6085334.1"/>
    <property type="molecule type" value="Genomic_DNA"/>
</dbReference>
<dbReference type="AlphaFoldDB" id="A0A931D6H4"/>
<dbReference type="SUPFAM" id="SSF56112">
    <property type="entry name" value="Protein kinase-like (PK-like)"/>
    <property type="match status" value="1"/>
</dbReference>
<dbReference type="Proteomes" id="UP000625033">
    <property type="component" value="Unassembled WGS sequence"/>
</dbReference>
<proteinExistence type="predicted"/>
<keyword evidence="2" id="KW-0418">Kinase</keyword>
<organism evidence="2 3">
    <name type="scientific">Zhihengliuella flava</name>
    <dbReference type="NCBI Taxonomy" id="1285193"/>
    <lineage>
        <taxon>Bacteria</taxon>
        <taxon>Bacillati</taxon>
        <taxon>Actinomycetota</taxon>
        <taxon>Actinomycetes</taxon>
        <taxon>Micrococcales</taxon>
        <taxon>Micrococcaceae</taxon>
        <taxon>Zhihengliuella</taxon>
    </lineage>
</organism>
<dbReference type="GO" id="GO:0016301">
    <property type="term" value="F:kinase activity"/>
    <property type="evidence" value="ECO:0007669"/>
    <property type="project" value="UniProtKB-KW"/>
</dbReference>
<sequence length="419" mass="42839">MIRAADVLLAAGAGDAAASVELAWLASRCVPGAADVRASHLRFKPGRSVIGRLTGAGGVPIGWVAGYGPSAADKAERLVRAGDAAGITVSVLQLGGGHVLLAAPVGLDKRLRRRLRQTSLVRADGSLRGQALAYNPFRRLVLRRAATGSGEGSAQGDVVLKLSQASVAHVVPLTTALRSAGVPVLVPRPVPGHEQHLLEFEHYGTGDLSTGASADDVAAAGDLLRRWHGAADQVASAVDLPQVQVRARLEAVVSGVAGLMPESAEVAREAARDLGMALERVAPEGGLVPVHGDFSADQLLRGANGLRVIDPDRAAWGSAGWDVGSFVAASLLADGAEPGIAAGAALLDGYGQASVAPAYVGAHIFLRALEPFRAAHAGWRGLVAERLRVAARCAAAPADAPLAALAEATAELRQPGWLS</sequence>
<dbReference type="InterPro" id="IPR002575">
    <property type="entry name" value="Aminoglycoside_PTrfase"/>
</dbReference>
<evidence type="ECO:0000259" key="1">
    <source>
        <dbReference type="Pfam" id="PF01636"/>
    </source>
</evidence>
<evidence type="ECO:0000313" key="3">
    <source>
        <dbReference type="Proteomes" id="UP000625033"/>
    </source>
</evidence>
<accession>A0A931D6H4</accession>
<dbReference type="InterPro" id="IPR011009">
    <property type="entry name" value="Kinase-like_dom_sf"/>
</dbReference>
<keyword evidence="3" id="KW-1185">Reference proteome</keyword>
<keyword evidence="2" id="KW-0808">Transferase</keyword>
<evidence type="ECO:0000313" key="2">
    <source>
        <dbReference type="EMBL" id="MBG6085334.1"/>
    </source>
</evidence>
<feature type="domain" description="Aminoglycoside phosphotransferase" evidence="1">
    <location>
        <begin position="156"/>
        <end position="351"/>
    </location>
</feature>
<name>A0A931D6H4_9MICC</name>
<reference evidence="2" key="1">
    <citation type="submission" date="2020-11" db="EMBL/GenBank/DDBJ databases">
        <title>Sequencing the genomes of 1000 actinobacteria strains.</title>
        <authorList>
            <person name="Klenk H.-P."/>
        </authorList>
    </citation>
    <scope>NUCLEOTIDE SEQUENCE</scope>
    <source>
        <strain evidence="2">DSM 26152</strain>
    </source>
</reference>
<dbReference type="Gene3D" id="3.90.1200.10">
    <property type="match status" value="1"/>
</dbReference>
<comment type="caution">
    <text evidence="2">The sequence shown here is derived from an EMBL/GenBank/DDBJ whole genome shotgun (WGS) entry which is preliminary data.</text>
</comment>
<dbReference type="RefSeq" id="WP_196836530.1">
    <property type="nucleotide sequence ID" value="NZ_JADOTZ010000001.1"/>
</dbReference>
<gene>
    <name evidence="2" type="ORF">IW252_002101</name>
</gene>